<evidence type="ECO:0000313" key="2">
    <source>
        <dbReference type="EnsemblPlants" id="Kaladp0551s0003.1.v1.1"/>
    </source>
</evidence>
<protein>
    <recommendedName>
        <fullName evidence="4">Dynein light chain</fullName>
    </recommendedName>
</protein>
<dbReference type="GO" id="GO:0007017">
    <property type="term" value="P:microtubule-based process"/>
    <property type="evidence" value="ECO:0007669"/>
    <property type="project" value="InterPro"/>
</dbReference>
<evidence type="ECO:0000256" key="1">
    <source>
        <dbReference type="SAM" id="MobiDB-lite"/>
    </source>
</evidence>
<name>A0A7N0VEU1_KALFE</name>
<dbReference type="Pfam" id="PF01221">
    <property type="entry name" value="Dynein_light"/>
    <property type="match status" value="1"/>
</dbReference>
<dbReference type="InterPro" id="IPR037177">
    <property type="entry name" value="DLC_sf"/>
</dbReference>
<dbReference type="Gramene" id="Kaladp0551s0003.1.v1.1">
    <property type="protein sequence ID" value="Kaladp0551s0003.1.v1.1"/>
    <property type="gene ID" value="Kaladp0551s0003.v1.1"/>
</dbReference>
<dbReference type="GO" id="GO:0005868">
    <property type="term" value="C:cytoplasmic dynein complex"/>
    <property type="evidence" value="ECO:0007669"/>
    <property type="project" value="TreeGrafter"/>
</dbReference>
<dbReference type="Gene3D" id="3.30.740.10">
    <property type="entry name" value="Protein Inhibitor Of Neuronal Nitric Oxide Synthase"/>
    <property type="match status" value="1"/>
</dbReference>
<accession>A0A7N0VEU1</accession>
<feature type="compositionally biased region" description="Polar residues" evidence="1">
    <location>
        <begin position="74"/>
        <end position="93"/>
    </location>
</feature>
<dbReference type="EnsemblPlants" id="Kaladp0551s0003.1.v1.1">
    <property type="protein sequence ID" value="Kaladp0551s0003.1.v1.1"/>
    <property type="gene ID" value="Kaladp0551s0003.v1.1"/>
</dbReference>
<proteinExistence type="predicted"/>
<feature type="compositionally biased region" description="Low complexity" evidence="1">
    <location>
        <begin position="20"/>
        <end position="33"/>
    </location>
</feature>
<organism evidence="2 3">
    <name type="scientific">Kalanchoe fedtschenkoi</name>
    <name type="common">Lavender scallops</name>
    <name type="synonym">South American air plant</name>
    <dbReference type="NCBI Taxonomy" id="63787"/>
    <lineage>
        <taxon>Eukaryota</taxon>
        <taxon>Viridiplantae</taxon>
        <taxon>Streptophyta</taxon>
        <taxon>Embryophyta</taxon>
        <taxon>Tracheophyta</taxon>
        <taxon>Spermatophyta</taxon>
        <taxon>Magnoliopsida</taxon>
        <taxon>eudicotyledons</taxon>
        <taxon>Gunneridae</taxon>
        <taxon>Pentapetalae</taxon>
        <taxon>Saxifragales</taxon>
        <taxon>Crassulaceae</taxon>
        <taxon>Kalanchoe</taxon>
    </lineage>
</organism>
<dbReference type="PANTHER" id="PTHR11886:SF80">
    <property type="entry name" value="OS01G0555600 PROTEIN"/>
    <property type="match status" value="1"/>
</dbReference>
<dbReference type="GO" id="GO:0045505">
    <property type="term" value="F:dynein intermediate chain binding"/>
    <property type="evidence" value="ECO:0007669"/>
    <property type="project" value="TreeGrafter"/>
</dbReference>
<dbReference type="PANTHER" id="PTHR11886">
    <property type="entry name" value="DYNEIN LIGHT CHAIN"/>
    <property type="match status" value="1"/>
</dbReference>
<feature type="region of interest" description="Disordered" evidence="1">
    <location>
        <begin position="74"/>
        <end position="104"/>
    </location>
</feature>
<feature type="region of interest" description="Disordered" evidence="1">
    <location>
        <begin position="1"/>
        <end position="43"/>
    </location>
</feature>
<keyword evidence="3" id="KW-1185">Reference proteome</keyword>
<dbReference type="CDD" id="cd21452">
    <property type="entry name" value="DLC-like_DYNLL1_DYNLL2"/>
    <property type="match status" value="1"/>
</dbReference>
<dbReference type="AlphaFoldDB" id="A0A7N0VEU1"/>
<evidence type="ECO:0000313" key="3">
    <source>
        <dbReference type="Proteomes" id="UP000594263"/>
    </source>
</evidence>
<dbReference type="Proteomes" id="UP000594263">
    <property type="component" value="Unplaced"/>
</dbReference>
<dbReference type="InterPro" id="IPR001372">
    <property type="entry name" value="Dynein_light_chain_typ-1/2"/>
</dbReference>
<dbReference type="FunFam" id="3.30.740.10:FF:000003">
    <property type="entry name" value="Dynein light chain"/>
    <property type="match status" value="1"/>
</dbReference>
<dbReference type="SUPFAM" id="SSF54648">
    <property type="entry name" value="DLC"/>
    <property type="match status" value="1"/>
</dbReference>
<sequence length="283" mass="31313">MDSDKTYHHHHKPSPLADDSTVLSSSSSTSLGSNHEARAARTVDAQFQNKALSRSVVAESLDYFLPKPNPTFLRSVSDSGKLSQSHPQLQSAATKPDFNPEKERRRKKFYGGEVVKLIYDTGKAKSSKKADAVKGGQDQKDVDDVKKRLAKLEIVEAEKINGVRDMKRMSAGRRSFSGMETSLSSFFSSNGARIVAVDMPPFMQIHAIDCARKAYDSLEKFTSKSLALSLKKEFDGAYGPAWHCIVGTSFGSFVTHSVGGFLYFSLDHKMYILLFKTTVQRAD</sequence>
<reference evidence="2" key="1">
    <citation type="submission" date="2021-01" db="UniProtKB">
        <authorList>
            <consortium name="EnsemblPlants"/>
        </authorList>
    </citation>
    <scope>IDENTIFICATION</scope>
</reference>
<dbReference type="SMART" id="SM01375">
    <property type="entry name" value="Dynein_light"/>
    <property type="match status" value="1"/>
</dbReference>
<evidence type="ECO:0008006" key="4">
    <source>
        <dbReference type="Google" id="ProtNLM"/>
    </source>
</evidence>